<feature type="transmembrane region" description="Helical" evidence="1">
    <location>
        <begin position="101"/>
        <end position="127"/>
    </location>
</feature>
<dbReference type="InterPro" id="IPR008972">
    <property type="entry name" value="Cupredoxin"/>
</dbReference>
<keyword evidence="1" id="KW-0812">Transmembrane</keyword>
<dbReference type="PANTHER" id="PTHR31272">
    <property type="entry name" value="CYTOCHROME C-TYPE BIOGENESIS PROTEIN HI_1454-RELATED"/>
    <property type="match status" value="1"/>
</dbReference>
<dbReference type="eggNOG" id="COG0785">
    <property type="taxonomic scope" value="Bacteria"/>
</dbReference>
<dbReference type="STRING" id="240015.ACP_1201"/>
<dbReference type="SUPFAM" id="SSF49503">
    <property type="entry name" value="Cupredoxins"/>
    <property type="match status" value="1"/>
</dbReference>
<dbReference type="HOGENOM" id="CLU_693762_0_0_0"/>
<accession>C1F4T0</accession>
<evidence type="ECO:0000313" key="2">
    <source>
        <dbReference type="EMBL" id="ACO34571.1"/>
    </source>
</evidence>
<keyword evidence="3" id="KW-1185">Reference proteome</keyword>
<feature type="transmembrane region" description="Helical" evidence="1">
    <location>
        <begin position="52"/>
        <end position="80"/>
    </location>
</feature>
<dbReference type="OrthoDB" id="9800141at2"/>
<sequence length="397" mass="42287">MDHNLKDAMPSGSSSWMTAAVALITLFILGAGGYFLYLYAGTILQHGPSMPAWLLLLLALVGGAASFFSPCSIAITPAFLAYLSGGSASSKETAEPSRRSLFTTAGLVALGIIAFYAVAGALIGALGNVVYNYLIYFIPAVGAVFLLLGALILSRRSDVLAFAERCNPANRFYERHEAVRPSTQVRSKRTLLSFGLAYGAASHTCSLPIFLGIMLIPLVAGNYLLAALSVLFYGSAIALLILVMTILGRKAFTSLRHIGPWLMRATAFLFLGTGIFLIYYFTQNFGPYRDSGTLAKTAIARSEPTFQLTEGGGATGYPYMPRTIVIPTDQPVRLAITDHIGGCLLQTIFEGLGSGGRDVQITVPVGKTVTISLYAPHSGVYQYHCGGNMYSGTIIAK</sequence>
<feature type="transmembrane region" description="Helical" evidence="1">
    <location>
        <begin position="196"/>
        <end position="217"/>
    </location>
</feature>
<dbReference type="KEGG" id="aca:ACP_1201"/>
<dbReference type="RefSeq" id="WP_015896351.1">
    <property type="nucleotide sequence ID" value="NC_012483.1"/>
</dbReference>
<feature type="transmembrane region" description="Helical" evidence="1">
    <location>
        <begin position="261"/>
        <end position="281"/>
    </location>
</feature>
<organism evidence="2 3">
    <name type="scientific">Acidobacterium capsulatum (strain ATCC 51196 / DSM 11244 / BCRC 80197 / JCM 7670 / NBRC 15755 / NCIMB 13165 / 161)</name>
    <dbReference type="NCBI Taxonomy" id="240015"/>
    <lineage>
        <taxon>Bacteria</taxon>
        <taxon>Pseudomonadati</taxon>
        <taxon>Acidobacteriota</taxon>
        <taxon>Terriglobia</taxon>
        <taxon>Terriglobales</taxon>
        <taxon>Acidobacteriaceae</taxon>
        <taxon>Acidobacterium</taxon>
    </lineage>
</organism>
<gene>
    <name evidence="2" type="ordered locus">ACP_1201</name>
</gene>
<dbReference type="InterPro" id="IPR051790">
    <property type="entry name" value="Cytochrome_c-biogenesis_DsbD"/>
</dbReference>
<keyword evidence="1" id="KW-0472">Membrane</keyword>
<protein>
    <submittedName>
        <fullName evidence="2">Electron transporter, disulfide bond oxidoreductase D (DsbD) family</fullName>
    </submittedName>
</protein>
<name>C1F4T0_ACIC5</name>
<dbReference type="Proteomes" id="UP000002207">
    <property type="component" value="Chromosome"/>
</dbReference>
<dbReference type="InParanoid" id="C1F4T0"/>
<feature type="transmembrane region" description="Helical" evidence="1">
    <location>
        <begin position="133"/>
        <end position="153"/>
    </location>
</feature>
<dbReference type="AlphaFoldDB" id="C1F4T0"/>
<dbReference type="EMBL" id="CP001472">
    <property type="protein sequence ID" value="ACO34571.1"/>
    <property type="molecule type" value="Genomic_DNA"/>
</dbReference>
<dbReference type="Gene3D" id="2.60.40.420">
    <property type="entry name" value="Cupredoxins - blue copper proteins"/>
    <property type="match status" value="1"/>
</dbReference>
<feature type="transmembrane region" description="Helical" evidence="1">
    <location>
        <begin position="223"/>
        <end position="249"/>
    </location>
</feature>
<evidence type="ECO:0000313" key="3">
    <source>
        <dbReference type="Proteomes" id="UP000002207"/>
    </source>
</evidence>
<dbReference type="PANTHER" id="PTHR31272:SF9">
    <property type="entry name" value="BLL1027 PROTEIN"/>
    <property type="match status" value="1"/>
</dbReference>
<proteinExistence type="predicted"/>
<feature type="transmembrane region" description="Helical" evidence="1">
    <location>
        <begin position="20"/>
        <end position="40"/>
    </location>
</feature>
<reference evidence="2 3" key="1">
    <citation type="journal article" date="2009" name="Appl. Environ. Microbiol.">
        <title>Three genomes from the phylum Acidobacteria provide insight into the lifestyles of these microorganisms in soils.</title>
        <authorList>
            <person name="Ward N.L."/>
            <person name="Challacombe J.F."/>
            <person name="Janssen P.H."/>
            <person name="Henrissat B."/>
            <person name="Coutinho P.M."/>
            <person name="Wu M."/>
            <person name="Xie G."/>
            <person name="Haft D.H."/>
            <person name="Sait M."/>
            <person name="Badger J."/>
            <person name="Barabote R.D."/>
            <person name="Bradley B."/>
            <person name="Brettin T.S."/>
            <person name="Brinkac L.M."/>
            <person name="Bruce D."/>
            <person name="Creasy T."/>
            <person name="Daugherty S.C."/>
            <person name="Davidsen T.M."/>
            <person name="DeBoy R.T."/>
            <person name="Detter J.C."/>
            <person name="Dodson R.J."/>
            <person name="Durkin A.S."/>
            <person name="Ganapathy A."/>
            <person name="Gwinn-Giglio M."/>
            <person name="Han C.S."/>
            <person name="Khouri H."/>
            <person name="Kiss H."/>
            <person name="Kothari S.P."/>
            <person name="Madupu R."/>
            <person name="Nelson K.E."/>
            <person name="Nelson W.C."/>
            <person name="Paulsen I."/>
            <person name="Penn K."/>
            <person name="Ren Q."/>
            <person name="Rosovitz M.J."/>
            <person name="Selengut J.D."/>
            <person name="Shrivastava S."/>
            <person name="Sullivan S.A."/>
            <person name="Tapia R."/>
            <person name="Thompson L.S."/>
            <person name="Watkins K.L."/>
            <person name="Yang Q."/>
            <person name="Yu C."/>
            <person name="Zafar N."/>
            <person name="Zhou L."/>
            <person name="Kuske C.R."/>
        </authorList>
    </citation>
    <scope>NUCLEOTIDE SEQUENCE [LARGE SCALE GENOMIC DNA]</scope>
    <source>
        <strain evidence="3">ATCC 51196 / DSM 11244 / BCRC 80197 / JCM 7670 / NBRC 15755 / NCIMB 13165 / 161</strain>
    </source>
</reference>
<keyword evidence="1" id="KW-1133">Transmembrane helix</keyword>
<evidence type="ECO:0000256" key="1">
    <source>
        <dbReference type="SAM" id="Phobius"/>
    </source>
</evidence>